<dbReference type="EMBL" id="MHTS01000009">
    <property type="protein sequence ID" value="OHA64670.1"/>
    <property type="molecule type" value="Genomic_DNA"/>
</dbReference>
<dbReference type="AlphaFoldDB" id="A0A1G2QVQ1"/>
<reference evidence="8 9" key="1">
    <citation type="journal article" date="2016" name="Nat. Commun.">
        <title>Thousands of microbial genomes shed light on interconnected biogeochemical processes in an aquifer system.</title>
        <authorList>
            <person name="Anantharaman K."/>
            <person name="Brown C.T."/>
            <person name="Hug L.A."/>
            <person name="Sharon I."/>
            <person name="Castelle C.J."/>
            <person name="Probst A.J."/>
            <person name="Thomas B.C."/>
            <person name="Singh A."/>
            <person name="Wilkins M.J."/>
            <person name="Karaoz U."/>
            <person name="Brodie E.L."/>
            <person name="Williams K.H."/>
            <person name="Hubbard S.S."/>
            <person name="Banfield J.F."/>
        </authorList>
    </citation>
    <scope>NUCLEOTIDE SEQUENCE [LARGE SCALE GENOMIC DNA]</scope>
</reference>
<name>A0A1G2QVQ1_9BACT</name>
<feature type="transmembrane region" description="Helical" evidence="6">
    <location>
        <begin position="58"/>
        <end position="80"/>
    </location>
</feature>
<feature type="transmembrane region" description="Helical" evidence="6">
    <location>
        <begin position="144"/>
        <end position="164"/>
    </location>
</feature>
<feature type="transmembrane region" description="Helical" evidence="6">
    <location>
        <begin position="176"/>
        <end position="197"/>
    </location>
</feature>
<evidence type="ECO:0000256" key="1">
    <source>
        <dbReference type="ARBA" id="ARBA00004651"/>
    </source>
</evidence>
<keyword evidence="3 6" id="KW-0812">Transmembrane</keyword>
<evidence type="ECO:0000313" key="9">
    <source>
        <dbReference type="Proteomes" id="UP000178170"/>
    </source>
</evidence>
<feature type="transmembrane region" description="Helical" evidence="6">
    <location>
        <begin position="12"/>
        <end position="31"/>
    </location>
</feature>
<proteinExistence type="predicted"/>
<evidence type="ECO:0000256" key="3">
    <source>
        <dbReference type="ARBA" id="ARBA00022692"/>
    </source>
</evidence>
<feature type="domain" description="VTT" evidence="7">
    <location>
        <begin position="38"/>
        <end position="163"/>
    </location>
</feature>
<dbReference type="GO" id="GO:0005886">
    <property type="term" value="C:plasma membrane"/>
    <property type="evidence" value="ECO:0007669"/>
    <property type="project" value="UniProtKB-SubCell"/>
</dbReference>
<gene>
    <name evidence="8" type="ORF">A2843_00090</name>
</gene>
<dbReference type="Proteomes" id="UP000178170">
    <property type="component" value="Unassembled WGS sequence"/>
</dbReference>
<evidence type="ECO:0000256" key="4">
    <source>
        <dbReference type="ARBA" id="ARBA00022989"/>
    </source>
</evidence>
<dbReference type="InterPro" id="IPR032816">
    <property type="entry name" value="VTT_dom"/>
</dbReference>
<evidence type="ECO:0000256" key="2">
    <source>
        <dbReference type="ARBA" id="ARBA00022475"/>
    </source>
</evidence>
<organism evidence="8 9">
    <name type="scientific">Candidatus Wildermuthbacteria bacterium RIFCSPHIGHO2_01_FULL_48_27b</name>
    <dbReference type="NCBI Taxonomy" id="1802447"/>
    <lineage>
        <taxon>Bacteria</taxon>
        <taxon>Candidatus Wildermuthiibacteriota</taxon>
    </lineage>
</organism>
<dbReference type="InterPro" id="IPR051311">
    <property type="entry name" value="DedA_domain"/>
</dbReference>
<accession>A0A1G2QVQ1</accession>
<keyword evidence="4 6" id="KW-1133">Transmembrane helix</keyword>
<evidence type="ECO:0000313" key="8">
    <source>
        <dbReference type="EMBL" id="OHA64670.1"/>
    </source>
</evidence>
<dbReference type="PANTHER" id="PTHR42709:SF6">
    <property type="entry name" value="UNDECAPRENYL PHOSPHATE TRANSPORTER A"/>
    <property type="match status" value="1"/>
</dbReference>
<evidence type="ECO:0000256" key="5">
    <source>
        <dbReference type="ARBA" id="ARBA00023136"/>
    </source>
</evidence>
<comment type="caution">
    <text evidence="8">The sequence shown here is derived from an EMBL/GenBank/DDBJ whole genome shotgun (WGS) entry which is preliminary data.</text>
</comment>
<dbReference type="PANTHER" id="PTHR42709">
    <property type="entry name" value="ALKALINE PHOSPHATASE LIKE PROTEIN"/>
    <property type="match status" value="1"/>
</dbReference>
<keyword evidence="2" id="KW-1003">Cell membrane</keyword>
<protein>
    <submittedName>
        <fullName evidence="8">Alkaline phosphatase</fullName>
    </submittedName>
</protein>
<evidence type="ECO:0000256" key="6">
    <source>
        <dbReference type="SAM" id="Phobius"/>
    </source>
</evidence>
<sequence length="207" mass="24002">MIETIFEFLANTIIFVIETTGYVGIALLMALESANIPIPSEIIMPFAGFLVWEEKLNWWLVIFAGAFGNLVGSLVSYYLGKWGGRPFLERYGRYFFITRHDLDLGDRLFAKYGPITIFASRVLPIVRTFISFPAGMARMNIWKFSLYTFTGSFMWSMMLVYAGLITGENWDGLKEYFRTFDWLIAGIIVVLGTWWIWRHIKLLKREA</sequence>
<keyword evidence="5 6" id="KW-0472">Membrane</keyword>
<dbReference type="Pfam" id="PF09335">
    <property type="entry name" value="VTT_dom"/>
    <property type="match status" value="1"/>
</dbReference>
<comment type="subcellular location">
    <subcellularLocation>
        <location evidence="1">Cell membrane</location>
        <topology evidence="1">Multi-pass membrane protein</topology>
    </subcellularLocation>
</comment>
<evidence type="ECO:0000259" key="7">
    <source>
        <dbReference type="Pfam" id="PF09335"/>
    </source>
</evidence>